<dbReference type="GO" id="GO:0004476">
    <property type="term" value="F:mannose-6-phosphate isomerase activity"/>
    <property type="evidence" value="ECO:0007669"/>
    <property type="project" value="UniProtKB-EC"/>
</dbReference>
<dbReference type="SUPFAM" id="SSF51182">
    <property type="entry name" value="RmlC-like cupins"/>
    <property type="match status" value="1"/>
</dbReference>
<evidence type="ECO:0000256" key="5">
    <source>
        <dbReference type="ARBA" id="ARBA00022833"/>
    </source>
</evidence>
<dbReference type="PRINTS" id="PR00714">
    <property type="entry name" value="MAN6PISMRASE"/>
</dbReference>
<evidence type="ECO:0000313" key="11">
    <source>
        <dbReference type="Proteomes" id="UP000540191"/>
    </source>
</evidence>
<dbReference type="PROSITE" id="PS00965">
    <property type="entry name" value="PMI_I_1"/>
    <property type="match status" value="1"/>
</dbReference>
<dbReference type="Gene3D" id="2.60.120.10">
    <property type="entry name" value="Jelly Rolls"/>
    <property type="match status" value="2"/>
</dbReference>
<dbReference type="InterPro" id="IPR018050">
    <property type="entry name" value="Pmannose_isomerase-type1_CS"/>
</dbReference>
<dbReference type="InterPro" id="IPR011051">
    <property type="entry name" value="RmlC_Cupin_sf"/>
</dbReference>
<dbReference type="CDD" id="cd07011">
    <property type="entry name" value="cupin_PMI_type_I_N"/>
    <property type="match status" value="1"/>
</dbReference>
<dbReference type="AlphaFoldDB" id="A0A7W7GM29"/>
<dbReference type="Gene3D" id="1.10.441.10">
    <property type="entry name" value="Phosphomannose Isomerase, domain 2"/>
    <property type="match status" value="1"/>
</dbReference>
<protein>
    <recommendedName>
        <fullName evidence="3">mannose-6-phosphate isomerase</fullName>
        <ecNumber evidence="3">5.3.1.8</ecNumber>
    </recommendedName>
</protein>
<dbReference type="InterPro" id="IPR001250">
    <property type="entry name" value="Man6P_Isoase-1"/>
</dbReference>
<dbReference type="GO" id="GO:0005975">
    <property type="term" value="P:carbohydrate metabolic process"/>
    <property type="evidence" value="ECO:0007669"/>
    <property type="project" value="InterPro"/>
</dbReference>
<feature type="active site" evidence="7">
    <location>
        <position position="287"/>
    </location>
</feature>
<evidence type="ECO:0000313" key="10">
    <source>
        <dbReference type="EMBL" id="MBB4734616.1"/>
    </source>
</evidence>
<sequence length="410" mass="43658">MHVLDAPIRDYAWGSTDLLAELQGRTPTGRPEAEMWLGAHPGAPSLAEVDGRAIGLDELISADPDRHLGQAARFGRLPFLMKLLAAGEPLSIQAHPTLEQARAGFAAEEAAGVPRDATHRNYRDDNHKPEMIVALTPFAALCGFRRTEDSSATFERLSAHMREHADGEVTEAAAEVRRLHLLLAEADLAGAFEALLTPGSVFRRGGTAEVVSVIEALPDLEALEPELATALQISRVHPDDPGVLVALLLNRVDLVPGQAIHLPAGNVHAYLHGLGVEVMASSDNVLRGGLTAKHVDVPELEKVVAFEPLPVPYTNPEQVAEGHVLFRPPFEEFRLHQVSPDGRTVPVVEANGPAIAVATRSSVEVSCGDEAVVLGPGQAVFVSADETTGRPLRVRAAEDGHAMAHIATVG</sequence>
<accession>A0A7W7GM29</accession>
<comment type="cofactor">
    <cofactor evidence="8">
        <name>Zn(2+)</name>
        <dbReference type="ChEBI" id="CHEBI:29105"/>
    </cofactor>
    <text evidence="8">Binds 1 zinc ion per subunit.</text>
</comment>
<comment type="catalytic activity">
    <reaction evidence="1">
        <text>D-mannose 6-phosphate = D-fructose 6-phosphate</text>
        <dbReference type="Rhea" id="RHEA:12356"/>
        <dbReference type="ChEBI" id="CHEBI:58735"/>
        <dbReference type="ChEBI" id="CHEBI:61527"/>
        <dbReference type="EC" id="5.3.1.8"/>
    </reaction>
</comment>
<evidence type="ECO:0000256" key="1">
    <source>
        <dbReference type="ARBA" id="ARBA00000757"/>
    </source>
</evidence>
<keyword evidence="5 8" id="KW-0862">Zinc</keyword>
<dbReference type="NCBIfam" id="TIGR00218">
    <property type="entry name" value="manA"/>
    <property type="match status" value="1"/>
</dbReference>
<dbReference type="Proteomes" id="UP000540191">
    <property type="component" value="Unassembled WGS sequence"/>
</dbReference>
<keyword evidence="6 10" id="KW-0413">Isomerase</keyword>
<dbReference type="EC" id="5.3.1.8" evidence="3"/>
<keyword evidence="11" id="KW-1185">Reference proteome</keyword>
<dbReference type="RefSeq" id="WP_184240784.1">
    <property type="nucleotide sequence ID" value="NZ_JACHNA010000001.1"/>
</dbReference>
<gene>
    <name evidence="10" type="ORF">HDA30_000124</name>
</gene>
<dbReference type="InterPro" id="IPR016305">
    <property type="entry name" value="Mannose-6-P_Isomerase"/>
</dbReference>
<dbReference type="PIRSF" id="PIRSF001480">
    <property type="entry name" value="Mannose-6-phosphate_isomerase"/>
    <property type="match status" value="1"/>
</dbReference>
<comment type="caution">
    <text evidence="10">The sequence shown here is derived from an EMBL/GenBank/DDBJ whole genome shotgun (WGS) entry which is preliminary data.</text>
</comment>
<dbReference type="GO" id="GO:0005829">
    <property type="term" value="C:cytosol"/>
    <property type="evidence" value="ECO:0007669"/>
    <property type="project" value="TreeGrafter"/>
</dbReference>
<evidence type="ECO:0000256" key="2">
    <source>
        <dbReference type="ARBA" id="ARBA00010772"/>
    </source>
</evidence>
<feature type="binding site" evidence="8">
    <location>
        <position position="93"/>
    </location>
    <ligand>
        <name>Zn(2+)</name>
        <dbReference type="ChEBI" id="CHEBI:29105"/>
    </ligand>
</feature>
<feature type="binding site" evidence="8">
    <location>
        <position position="95"/>
    </location>
    <ligand>
        <name>Zn(2+)</name>
        <dbReference type="ChEBI" id="CHEBI:29105"/>
    </ligand>
</feature>
<organism evidence="10 11">
    <name type="scientific">Micrococcus cohnii</name>
    <dbReference type="NCBI Taxonomy" id="993416"/>
    <lineage>
        <taxon>Bacteria</taxon>
        <taxon>Bacillati</taxon>
        <taxon>Actinomycetota</taxon>
        <taxon>Actinomycetes</taxon>
        <taxon>Micrococcales</taxon>
        <taxon>Micrococcaceae</taxon>
        <taxon>Micrococcus</taxon>
    </lineage>
</organism>
<proteinExistence type="inferred from homology"/>
<dbReference type="GO" id="GO:0008270">
    <property type="term" value="F:zinc ion binding"/>
    <property type="evidence" value="ECO:0007669"/>
    <property type="project" value="InterPro"/>
</dbReference>
<evidence type="ECO:0000256" key="8">
    <source>
        <dbReference type="PIRSR" id="PIRSR001480-2"/>
    </source>
</evidence>
<dbReference type="InterPro" id="IPR046457">
    <property type="entry name" value="PMI_typeI_cat"/>
</dbReference>
<evidence type="ECO:0000256" key="3">
    <source>
        <dbReference type="ARBA" id="ARBA00011956"/>
    </source>
</evidence>
<dbReference type="PANTHER" id="PTHR10309">
    <property type="entry name" value="MANNOSE-6-PHOSPHATE ISOMERASE"/>
    <property type="match status" value="1"/>
</dbReference>
<comment type="similarity">
    <text evidence="2">Belongs to the mannose-6-phosphate isomerase type 1 family.</text>
</comment>
<feature type="domain" description="Phosphomannose isomerase type I catalytic" evidence="9">
    <location>
        <begin position="4"/>
        <end position="146"/>
    </location>
</feature>
<evidence type="ECO:0000259" key="9">
    <source>
        <dbReference type="Pfam" id="PF20511"/>
    </source>
</evidence>
<evidence type="ECO:0000256" key="6">
    <source>
        <dbReference type="ARBA" id="ARBA00023235"/>
    </source>
</evidence>
<dbReference type="Pfam" id="PF20511">
    <property type="entry name" value="PMI_typeI_cat"/>
    <property type="match status" value="1"/>
</dbReference>
<keyword evidence="4 8" id="KW-0479">Metal-binding</keyword>
<dbReference type="EMBL" id="JACHNA010000001">
    <property type="protein sequence ID" value="MBB4734616.1"/>
    <property type="molecule type" value="Genomic_DNA"/>
</dbReference>
<dbReference type="GO" id="GO:0009298">
    <property type="term" value="P:GDP-mannose biosynthetic process"/>
    <property type="evidence" value="ECO:0007669"/>
    <property type="project" value="InterPro"/>
</dbReference>
<name>A0A7W7GM29_9MICC</name>
<reference evidence="10 11" key="1">
    <citation type="submission" date="2020-08" db="EMBL/GenBank/DDBJ databases">
        <title>Sequencing the genomes of 1000 actinobacteria strains.</title>
        <authorList>
            <person name="Klenk H.-P."/>
        </authorList>
    </citation>
    <scope>NUCLEOTIDE SEQUENCE [LARGE SCALE GENOMIC DNA]</scope>
    <source>
        <strain evidence="10 11">DSM 23974</strain>
    </source>
</reference>
<evidence type="ECO:0000256" key="4">
    <source>
        <dbReference type="ARBA" id="ARBA00022723"/>
    </source>
</evidence>
<dbReference type="PANTHER" id="PTHR10309:SF0">
    <property type="entry name" value="MANNOSE-6-PHOSPHATE ISOMERASE"/>
    <property type="match status" value="1"/>
</dbReference>
<feature type="binding site" evidence="8">
    <location>
        <position position="268"/>
    </location>
    <ligand>
        <name>Zn(2+)</name>
        <dbReference type="ChEBI" id="CHEBI:29105"/>
    </ligand>
</feature>
<evidence type="ECO:0000256" key="7">
    <source>
        <dbReference type="PIRSR" id="PIRSR001480-1"/>
    </source>
</evidence>
<feature type="binding site" evidence="8">
    <location>
        <position position="130"/>
    </location>
    <ligand>
        <name>Zn(2+)</name>
        <dbReference type="ChEBI" id="CHEBI:29105"/>
    </ligand>
</feature>
<dbReference type="InterPro" id="IPR014710">
    <property type="entry name" value="RmlC-like_jellyroll"/>
</dbReference>